<sequence length="169" mass="18202">MNKALAALLMVLMASCSAPDTPQQGNTVTALNKSEYAGRWVVINYWAKWCKPCIKEIPELNALDQKYKQVAVLGVNYDGNEDDELQTQIIALEIEFPTLLEDPSSALGISLPSVLPTTLILNPDGNLVATLVGPQTLESLALATGQIGMPATESNSGDPLDRELQSHQP</sequence>
<dbReference type="PANTHER" id="PTHR42852:SF18">
    <property type="entry name" value="CHROMOSOME UNDETERMINED SCAFFOLD_47, WHOLE GENOME SHOTGUN SEQUENCE"/>
    <property type="match status" value="1"/>
</dbReference>
<dbReference type="PANTHER" id="PTHR42852">
    <property type="entry name" value="THIOL:DISULFIDE INTERCHANGE PROTEIN DSBE"/>
    <property type="match status" value="1"/>
</dbReference>
<reference evidence="4" key="1">
    <citation type="submission" date="2019-02" db="EMBL/GenBank/DDBJ databases">
        <authorList>
            <person name="Li S.-H."/>
        </authorList>
    </citation>
    <scope>NUCLEOTIDE SEQUENCE</scope>
    <source>
        <strain evidence="4">IMCC8485</strain>
    </source>
</reference>
<dbReference type="InterPro" id="IPR050553">
    <property type="entry name" value="Thioredoxin_ResA/DsbE_sf"/>
</dbReference>
<protein>
    <submittedName>
        <fullName evidence="4">TlpA family protein disulfide reductase</fullName>
    </submittedName>
</protein>
<dbReference type="EMBL" id="SHNP01000001">
    <property type="protein sequence ID" value="MCX2972447.1"/>
    <property type="molecule type" value="Genomic_DNA"/>
</dbReference>
<dbReference type="InterPro" id="IPR013766">
    <property type="entry name" value="Thioredoxin_domain"/>
</dbReference>
<evidence type="ECO:0000313" key="5">
    <source>
        <dbReference type="Proteomes" id="UP001143307"/>
    </source>
</evidence>
<dbReference type="Proteomes" id="UP001143307">
    <property type="component" value="Unassembled WGS sequence"/>
</dbReference>
<evidence type="ECO:0000256" key="1">
    <source>
        <dbReference type="SAM" id="MobiDB-lite"/>
    </source>
</evidence>
<evidence type="ECO:0000259" key="3">
    <source>
        <dbReference type="PROSITE" id="PS51352"/>
    </source>
</evidence>
<dbReference type="CDD" id="cd02966">
    <property type="entry name" value="TlpA_like_family"/>
    <property type="match status" value="1"/>
</dbReference>
<accession>A0ABT3SR41</accession>
<dbReference type="RefSeq" id="WP_279251464.1">
    <property type="nucleotide sequence ID" value="NZ_SHNP01000001.1"/>
</dbReference>
<name>A0ABT3SR41_9GAMM</name>
<organism evidence="4 5">
    <name type="scientific">Candidatus Seongchinamella marina</name>
    <dbReference type="NCBI Taxonomy" id="2518990"/>
    <lineage>
        <taxon>Bacteria</taxon>
        <taxon>Pseudomonadati</taxon>
        <taxon>Pseudomonadota</taxon>
        <taxon>Gammaproteobacteria</taxon>
        <taxon>Cellvibrionales</taxon>
        <taxon>Halieaceae</taxon>
        <taxon>Seongchinamella</taxon>
    </lineage>
</organism>
<feature type="chain" id="PRO_5045642735" evidence="2">
    <location>
        <begin position="19"/>
        <end position="169"/>
    </location>
</feature>
<feature type="domain" description="Thioredoxin" evidence="3">
    <location>
        <begin position="7"/>
        <end position="149"/>
    </location>
</feature>
<dbReference type="InterPro" id="IPR000866">
    <property type="entry name" value="AhpC/TSA"/>
</dbReference>
<proteinExistence type="predicted"/>
<feature type="region of interest" description="Disordered" evidence="1">
    <location>
        <begin position="148"/>
        <end position="169"/>
    </location>
</feature>
<keyword evidence="2" id="KW-0732">Signal</keyword>
<gene>
    <name evidence="4" type="ORF">EYC87_02435</name>
</gene>
<feature type="signal peptide" evidence="2">
    <location>
        <begin position="1"/>
        <end position="18"/>
    </location>
</feature>
<evidence type="ECO:0000313" key="4">
    <source>
        <dbReference type="EMBL" id="MCX2972447.1"/>
    </source>
</evidence>
<dbReference type="Gene3D" id="3.40.30.10">
    <property type="entry name" value="Glutaredoxin"/>
    <property type="match status" value="1"/>
</dbReference>
<dbReference type="SUPFAM" id="SSF52833">
    <property type="entry name" value="Thioredoxin-like"/>
    <property type="match status" value="1"/>
</dbReference>
<keyword evidence="5" id="KW-1185">Reference proteome</keyword>
<dbReference type="PROSITE" id="PS51257">
    <property type="entry name" value="PROKAR_LIPOPROTEIN"/>
    <property type="match status" value="1"/>
</dbReference>
<dbReference type="Pfam" id="PF00578">
    <property type="entry name" value="AhpC-TSA"/>
    <property type="match status" value="1"/>
</dbReference>
<comment type="caution">
    <text evidence="4">The sequence shown here is derived from an EMBL/GenBank/DDBJ whole genome shotgun (WGS) entry which is preliminary data.</text>
</comment>
<dbReference type="PROSITE" id="PS51352">
    <property type="entry name" value="THIOREDOXIN_2"/>
    <property type="match status" value="1"/>
</dbReference>
<feature type="compositionally biased region" description="Basic and acidic residues" evidence="1">
    <location>
        <begin position="159"/>
        <end position="169"/>
    </location>
</feature>
<evidence type="ECO:0000256" key="2">
    <source>
        <dbReference type="SAM" id="SignalP"/>
    </source>
</evidence>
<dbReference type="InterPro" id="IPR036249">
    <property type="entry name" value="Thioredoxin-like_sf"/>
</dbReference>